<evidence type="ECO:0000256" key="1">
    <source>
        <dbReference type="SAM" id="SignalP"/>
    </source>
</evidence>
<comment type="caution">
    <text evidence="2">The sequence shown here is derived from an EMBL/GenBank/DDBJ whole genome shotgun (WGS) entry which is preliminary data.</text>
</comment>
<keyword evidence="3" id="KW-1185">Reference proteome</keyword>
<dbReference type="EMBL" id="LXQA010633568">
    <property type="protein sequence ID" value="MCI63248.1"/>
    <property type="molecule type" value="Genomic_DNA"/>
</dbReference>
<feature type="chain" id="PRO_5017473163" evidence="1">
    <location>
        <begin position="26"/>
        <end position="71"/>
    </location>
</feature>
<accession>A0A392TQQ7</accession>
<keyword evidence="1" id="KW-0732">Signal</keyword>
<feature type="non-terminal residue" evidence="2">
    <location>
        <position position="1"/>
    </location>
</feature>
<sequence>RGCCAWRKSTMKKLVVLLCPARGAAVPARGTEVVSRAALGAVDAAREAADLVYIRKISFLVPCSKFLGRTL</sequence>
<evidence type="ECO:0000313" key="3">
    <source>
        <dbReference type="Proteomes" id="UP000265520"/>
    </source>
</evidence>
<feature type="signal peptide" evidence="1">
    <location>
        <begin position="1"/>
        <end position="25"/>
    </location>
</feature>
<name>A0A392TQQ7_9FABA</name>
<evidence type="ECO:0000313" key="2">
    <source>
        <dbReference type="EMBL" id="MCI63248.1"/>
    </source>
</evidence>
<proteinExistence type="predicted"/>
<protein>
    <submittedName>
        <fullName evidence="2">Uncharacterized protein</fullName>
    </submittedName>
</protein>
<organism evidence="2 3">
    <name type="scientific">Trifolium medium</name>
    <dbReference type="NCBI Taxonomy" id="97028"/>
    <lineage>
        <taxon>Eukaryota</taxon>
        <taxon>Viridiplantae</taxon>
        <taxon>Streptophyta</taxon>
        <taxon>Embryophyta</taxon>
        <taxon>Tracheophyta</taxon>
        <taxon>Spermatophyta</taxon>
        <taxon>Magnoliopsida</taxon>
        <taxon>eudicotyledons</taxon>
        <taxon>Gunneridae</taxon>
        <taxon>Pentapetalae</taxon>
        <taxon>rosids</taxon>
        <taxon>fabids</taxon>
        <taxon>Fabales</taxon>
        <taxon>Fabaceae</taxon>
        <taxon>Papilionoideae</taxon>
        <taxon>50 kb inversion clade</taxon>
        <taxon>NPAAA clade</taxon>
        <taxon>Hologalegina</taxon>
        <taxon>IRL clade</taxon>
        <taxon>Trifolieae</taxon>
        <taxon>Trifolium</taxon>
    </lineage>
</organism>
<reference evidence="2 3" key="1">
    <citation type="journal article" date="2018" name="Front. Plant Sci.">
        <title>Red Clover (Trifolium pratense) and Zigzag Clover (T. medium) - A Picture of Genomic Similarities and Differences.</title>
        <authorList>
            <person name="Dluhosova J."/>
            <person name="Istvanek J."/>
            <person name="Nedelnik J."/>
            <person name="Repkova J."/>
        </authorList>
    </citation>
    <scope>NUCLEOTIDE SEQUENCE [LARGE SCALE GENOMIC DNA]</scope>
    <source>
        <strain evidence="3">cv. 10/8</strain>
        <tissue evidence="2">Leaf</tissue>
    </source>
</reference>
<dbReference type="AlphaFoldDB" id="A0A392TQQ7"/>
<dbReference type="Proteomes" id="UP000265520">
    <property type="component" value="Unassembled WGS sequence"/>
</dbReference>